<comment type="caution">
    <text evidence="1">The sequence shown here is derived from an EMBL/GenBank/DDBJ whole genome shotgun (WGS) entry which is preliminary data.</text>
</comment>
<sequence length="219" mass="23838">MLFDEDCPPTPASQALRAWHATLIEAARNGVRPDQGVFIQAMPPLAASARALDFLAAQWAVDDELGQLEAQEQNSWCGWASFSPQGQKHCVLLFAGDTVEWPGGAVVWVDGEPVAVPRALDGGSRLNSRGLWLSERYFAVRLGGFYHHPRTRICITDHGLGNILGLWVLDAQTRTAQCIAPGNEDAWETPRAEVVGNDLAVYASPEDQGAGRVARWVPL</sequence>
<protein>
    <submittedName>
        <fullName evidence="1">Uncharacterized protein</fullName>
    </submittedName>
</protein>
<evidence type="ECO:0000313" key="1">
    <source>
        <dbReference type="EMBL" id="PAX17030.1"/>
    </source>
</evidence>
<dbReference type="AlphaFoldDB" id="A0A2A2T5U3"/>
<gene>
    <name evidence="1" type="ORF">CLI92_05645</name>
</gene>
<dbReference type="Proteomes" id="UP000217780">
    <property type="component" value="Unassembled WGS sequence"/>
</dbReference>
<name>A0A2A2T5U3_9BURK</name>
<proteinExistence type="predicted"/>
<evidence type="ECO:0000313" key="2">
    <source>
        <dbReference type="Proteomes" id="UP000217780"/>
    </source>
</evidence>
<accession>A0A2A2T5U3</accession>
<organism evidence="1 2">
    <name type="scientific">Vandammella animalimorsus</name>
    <dbReference type="NCBI Taxonomy" id="2029117"/>
    <lineage>
        <taxon>Bacteria</taxon>
        <taxon>Pseudomonadati</taxon>
        <taxon>Pseudomonadota</taxon>
        <taxon>Betaproteobacteria</taxon>
        <taxon>Burkholderiales</taxon>
        <taxon>Comamonadaceae</taxon>
        <taxon>Vandammella</taxon>
    </lineage>
</organism>
<dbReference type="EMBL" id="NTBI01000004">
    <property type="protein sequence ID" value="PAX17030.1"/>
    <property type="molecule type" value="Genomic_DNA"/>
</dbReference>
<reference evidence="1 2" key="1">
    <citation type="submission" date="2017-08" db="EMBL/GenBank/DDBJ databases">
        <title>WGS of Clinical strains of the CDC Group NO-1 linked to zoonotic infections in humans.</title>
        <authorList>
            <person name="Bernier A.-M."/>
            <person name="Bernard K."/>
        </authorList>
    </citation>
    <scope>NUCLEOTIDE SEQUENCE [LARGE SCALE GENOMIC DNA]</scope>
    <source>
        <strain evidence="1 2">NML91-0035</strain>
    </source>
</reference>
<dbReference type="GeneID" id="93874485"/>
<dbReference type="RefSeq" id="WP_095995756.1">
    <property type="nucleotide sequence ID" value="NZ_NTBH01000006.1"/>
</dbReference>